<dbReference type="InterPro" id="IPR036390">
    <property type="entry name" value="WH_DNA-bd_sf"/>
</dbReference>
<dbReference type="KEGG" id="cvt:B843_06485"/>
<evidence type="ECO:0000259" key="4">
    <source>
        <dbReference type="PROSITE" id="PS50949"/>
    </source>
</evidence>
<keyword evidence="1" id="KW-0805">Transcription regulation</keyword>
<dbReference type="Proteomes" id="UP000019222">
    <property type="component" value="Chromosome"/>
</dbReference>
<dbReference type="HOGENOM" id="CLU_017584_9_4_11"/>
<dbReference type="PANTHER" id="PTHR43537">
    <property type="entry name" value="TRANSCRIPTIONAL REGULATOR, GNTR FAMILY"/>
    <property type="match status" value="1"/>
</dbReference>
<dbReference type="SUPFAM" id="SSF46785">
    <property type="entry name" value="Winged helix' DNA-binding domain"/>
    <property type="match status" value="1"/>
</dbReference>
<dbReference type="Gene3D" id="1.10.10.10">
    <property type="entry name" value="Winged helix-like DNA-binding domain superfamily/Winged helix DNA-binding domain"/>
    <property type="match status" value="1"/>
</dbReference>
<dbReference type="Gene3D" id="1.20.120.530">
    <property type="entry name" value="GntR ligand-binding domain-like"/>
    <property type="match status" value="1"/>
</dbReference>
<reference evidence="5 6" key="1">
    <citation type="submission" date="2013-02" db="EMBL/GenBank/DDBJ databases">
        <title>The complete genome sequence of Corynebacterium vitaeruminis DSM 20294.</title>
        <authorList>
            <person name="Ruckert C."/>
            <person name="Albersmeier A."/>
            <person name="Kalinowski J."/>
        </authorList>
    </citation>
    <scope>NUCLEOTIDE SEQUENCE [LARGE SCALE GENOMIC DNA]</scope>
    <source>
        <strain evidence="6">ATCC 10234</strain>
    </source>
</reference>
<protein>
    <submittedName>
        <fullName evidence="5">GntR family transcriptional regulator</fullName>
    </submittedName>
</protein>
<dbReference type="PATRIC" id="fig|1224164.3.peg.1304"/>
<dbReference type="GO" id="GO:0003700">
    <property type="term" value="F:DNA-binding transcription factor activity"/>
    <property type="evidence" value="ECO:0007669"/>
    <property type="project" value="InterPro"/>
</dbReference>
<accession>W5Y0D4</accession>
<dbReference type="SUPFAM" id="SSF48008">
    <property type="entry name" value="GntR ligand-binding domain-like"/>
    <property type="match status" value="1"/>
</dbReference>
<proteinExistence type="predicted"/>
<organism evidence="5 6">
    <name type="scientific">Corynebacterium vitaeruminis DSM 20294</name>
    <dbReference type="NCBI Taxonomy" id="1224164"/>
    <lineage>
        <taxon>Bacteria</taxon>
        <taxon>Bacillati</taxon>
        <taxon>Actinomycetota</taxon>
        <taxon>Actinomycetes</taxon>
        <taxon>Mycobacteriales</taxon>
        <taxon>Corynebacteriaceae</taxon>
        <taxon>Corynebacterium</taxon>
    </lineage>
</organism>
<sequence>MQYKAIVEVVGSRIVTGELPVGDTLTLADIEEEFGCSRTVAREVQRSLEESGLTIAQRRRGLVVQPMDNWDVFNPNVIRWRLTVPGRDRQMESLNELRQAIEPRAVALAARFATREQRKEILDAGLKVVELGAISSGEEFMKWDIRFHTLILEASGNEMFAALAPVIEAVLTWRTKINLMPPVPEPRAMKNHEEIAKAIYRGDPETATVAMRDVVSEVQEAFTLRTPDELRDRDQTD</sequence>
<evidence type="ECO:0000256" key="2">
    <source>
        <dbReference type="ARBA" id="ARBA00023125"/>
    </source>
</evidence>
<dbReference type="EMBL" id="CP004353">
    <property type="protein sequence ID" value="AHI22682.1"/>
    <property type="molecule type" value="Genomic_DNA"/>
</dbReference>
<dbReference type="Pfam" id="PF07729">
    <property type="entry name" value="FCD"/>
    <property type="match status" value="1"/>
</dbReference>
<dbReference type="RefSeq" id="WP_210766202.1">
    <property type="nucleotide sequence ID" value="NZ_CP004353.1"/>
</dbReference>
<feature type="domain" description="HTH gntR-type" evidence="4">
    <location>
        <begin position="1"/>
        <end position="67"/>
    </location>
</feature>
<dbReference type="SMART" id="SM00345">
    <property type="entry name" value="HTH_GNTR"/>
    <property type="match status" value="1"/>
</dbReference>
<dbReference type="PANTHER" id="PTHR43537:SF44">
    <property type="entry name" value="GNTR FAMILY REGULATORY PROTEIN"/>
    <property type="match status" value="1"/>
</dbReference>
<evidence type="ECO:0000313" key="6">
    <source>
        <dbReference type="Proteomes" id="UP000019222"/>
    </source>
</evidence>
<dbReference type="InterPro" id="IPR000524">
    <property type="entry name" value="Tscrpt_reg_HTH_GntR"/>
</dbReference>
<evidence type="ECO:0000256" key="3">
    <source>
        <dbReference type="ARBA" id="ARBA00023163"/>
    </source>
</evidence>
<dbReference type="Pfam" id="PF00392">
    <property type="entry name" value="GntR"/>
    <property type="match status" value="1"/>
</dbReference>
<evidence type="ECO:0000313" key="5">
    <source>
        <dbReference type="EMBL" id="AHI22682.1"/>
    </source>
</evidence>
<keyword evidence="3" id="KW-0804">Transcription</keyword>
<dbReference type="GO" id="GO:0003677">
    <property type="term" value="F:DNA binding"/>
    <property type="evidence" value="ECO:0007669"/>
    <property type="project" value="UniProtKB-KW"/>
</dbReference>
<dbReference type="InterPro" id="IPR011711">
    <property type="entry name" value="GntR_C"/>
</dbReference>
<keyword evidence="6" id="KW-1185">Reference proteome</keyword>
<name>W5Y0D4_9CORY</name>
<dbReference type="AlphaFoldDB" id="W5Y0D4"/>
<gene>
    <name evidence="5" type="ORF">B843_06485</name>
</gene>
<dbReference type="PROSITE" id="PS50949">
    <property type="entry name" value="HTH_GNTR"/>
    <property type="match status" value="1"/>
</dbReference>
<evidence type="ECO:0000256" key="1">
    <source>
        <dbReference type="ARBA" id="ARBA00023015"/>
    </source>
</evidence>
<dbReference type="SMART" id="SM00895">
    <property type="entry name" value="FCD"/>
    <property type="match status" value="1"/>
</dbReference>
<keyword evidence="2" id="KW-0238">DNA-binding</keyword>
<dbReference type="InterPro" id="IPR008920">
    <property type="entry name" value="TF_FadR/GntR_C"/>
</dbReference>
<dbReference type="InterPro" id="IPR036388">
    <property type="entry name" value="WH-like_DNA-bd_sf"/>
</dbReference>
<dbReference type="STRING" id="1224164.B843_06485"/>
<dbReference type="eggNOG" id="COG2186">
    <property type="taxonomic scope" value="Bacteria"/>
</dbReference>